<keyword evidence="1" id="KW-0808">Transferase</keyword>
<dbReference type="InterPro" id="IPR029063">
    <property type="entry name" value="SAM-dependent_MTases_sf"/>
</dbReference>
<dbReference type="STRING" id="983967.A0A1E4SUD5"/>
<dbReference type="PANTHER" id="PTHR43861">
    <property type="entry name" value="TRANS-ACONITATE 2-METHYLTRANSFERASE-RELATED"/>
    <property type="match status" value="1"/>
</dbReference>
<dbReference type="OrthoDB" id="3647at2759"/>
<dbReference type="Proteomes" id="UP000094801">
    <property type="component" value="Unassembled WGS sequence"/>
</dbReference>
<evidence type="ECO:0000256" key="2">
    <source>
        <dbReference type="SAM" id="MobiDB-lite"/>
    </source>
</evidence>
<protein>
    <recommendedName>
        <fullName evidence="5">Methyltransferase domain-containing protein</fullName>
    </recommendedName>
</protein>
<dbReference type="GO" id="GO:0016740">
    <property type="term" value="F:transferase activity"/>
    <property type="evidence" value="ECO:0007669"/>
    <property type="project" value="UniProtKB-KW"/>
</dbReference>
<evidence type="ECO:0000313" key="3">
    <source>
        <dbReference type="EMBL" id="ODV83123.1"/>
    </source>
</evidence>
<evidence type="ECO:0000256" key="1">
    <source>
        <dbReference type="ARBA" id="ARBA00022679"/>
    </source>
</evidence>
<dbReference type="AlphaFoldDB" id="A0A1E4SUD5"/>
<proteinExistence type="predicted"/>
<dbReference type="Pfam" id="PF13489">
    <property type="entry name" value="Methyltransf_23"/>
    <property type="match status" value="1"/>
</dbReference>
<dbReference type="CDD" id="cd02440">
    <property type="entry name" value="AdoMet_MTases"/>
    <property type="match status" value="1"/>
</dbReference>
<dbReference type="PANTHER" id="PTHR43861:SF3">
    <property type="entry name" value="PUTATIVE (AFU_ORTHOLOGUE AFUA_2G14390)-RELATED"/>
    <property type="match status" value="1"/>
</dbReference>
<accession>A0A1E4SUD5</accession>
<feature type="compositionally biased region" description="Basic and acidic residues" evidence="2">
    <location>
        <begin position="216"/>
        <end position="235"/>
    </location>
</feature>
<dbReference type="EMBL" id="KV453867">
    <property type="protein sequence ID" value="ODV83123.1"/>
    <property type="molecule type" value="Genomic_DNA"/>
</dbReference>
<feature type="region of interest" description="Disordered" evidence="2">
    <location>
        <begin position="212"/>
        <end position="245"/>
    </location>
</feature>
<evidence type="ECO:0000313" key="4">
    <source>
        <dbReference type="Proteomes" id="UP000094801"/>
    </source>
</evidence>
<dbReference type="SUPFAM" id="SSF53335">
    <property type="entry name" value="S-adenosyl-L-methionine-dependent methyltransferases"/>
    <property type="match status" value="1"/>
</dbReference>
<evidence type="ECO:0008006" key="5">
    <source>
        <dbReference type="Google" id="ProtNLM"/>
    </source>
</evidence>
<name>A0A1E4SUD5_9ASCO</name>
<sequence length="319" mass="36497">MSYSDHRDANVKDFNKSKALAYDSSWVKNILILCCHWILRHDSKLPLINLPYNDKQDTVNDVLKSSILTNIPISRTFNDKSCLKILDFACGTGLLAELMTPYLMPNSEFIGIDISENQIDLFNSKIDKILQLNSTLKIHSYQFDIVDENFNNLNNLSKPDSLVYGSFDFILCTLSFHHLSGISKILSELQKYLNDGGKLIILDFYDGEDDPDYNGGDDHHGHGHEHEHGHGHGHGEVSSVHHRGQSPQALKELMEPFKFTNVESDIIFTFDHWLSMKQLSHHIPPSKIKNVIDTAKMRHFNKVDEYLVNRNMVMTVCEK</sequence>
<gene>
    <name evidence="3" type="ORF">CANARDRAFT_25252</name>
</gene>
<dbReference type="Gene3D" id="3.40.50.150">
    <property type="entry name" value="Vaccinia Virus protein VP39"/>
    <property type="match status" value="1"/>
</dbReference>
<keyword evidence="4" id="KW-1185">Reference proteome</keyword>
<reference evidence="4" key="1">
    <citation type="submission" date="2016-04" db="EMBL/GenBank/DDBJ databases">
        <title>Comparative genomics of biotechnologically important yeasts.</title>
        <authorList>
            <consortium name="DOE Joint Genome Institute"/>
            <person name="Riley R."/>
            <person name="Haridas S."/>
            <person name="Wolfe K.H."/>
            <person name="Lopes M.R."/>
            <person name="Hittinger C.T."/>
            <person name="Goker M."/>
            <person name="Salamov A."/>
            <person name="Wisecaver J."/>
            <person name="Long T.M."/>
            <person name="Aerts A.L."/>
            <person name="Barry K."/>
            <person name="Choi C."/>
            <person name="Clum A."/>
            <person name="Coughlan A.Y."/>
            <person name="Deshpande S."/>
            <person name="Douglass A.P."/>
            <person name="Hanson S.J."/>
            <person name="Klenk H.-P."/>
            <person name="Labutti K."/>
            <person name="Lapidus A."/>
            <person name="Lindquist E."/>
            <person name="Lipzen A."/>
            <person name="Meier-Kolthoff J.P."/>
            <person name="Ohm R.A."/>
            <person name="Otillar R.P."/>
            <person name="Pangilinan J."/>
            <person name="Peng Y."/>
            <person name="Rokas A."/>
            <person name="Rosa C.A."/>
            <person name="Scheuner C."/>
            <person name="Sibirny A.A."/>
            <person name="Slot J.C."/>
            <person name="Stielow J.B."/>
            <person name="Sun H."/>
            <person name="Kurtzman C.P."/>
            <person name="Blackwell M."/>
            <person name="Grigoriev I.V."/>
            <person name="Jeffries T.W."/>
        </authorList>
    </citation>
    <scope>NUCLEOTIDE SEQUENCE [LARGE SCALE GENOMIC DNA]</scope>
    <source>
        <strain evidence="4">NRRL YB-2248</strain>
    </source>
</reference>
<organism evidence="3 4">
    <name type="scientific">[Candida] arabinofermentans NRRL YB-2248</name>
    <dbReference type="NCBI Taxonomy" id="983967"/>
    <lineage>
        <taxon>Eukaryota</taxon>
        <taxon>Fungi</taxon>
        <taxon>Dikarya</taxon>
        <taxon>Ascomycota</taxon>
        <taxon>Saccharomycotina</taxon>
        <taxon>Pichiomycetes</taxon>
        <taxon>Pichiales</taxon>
        <taxon>Pichiaceae</taxon>
        <taxon>Ogataea</taxon>
        <taxon>Ogataea/Candida clade</taxon>
    </lineage>
</organism>